<sequence length="165" mass="16247">MPDGWVGLHHRAGLRAGETLLVHAAAGGVGSAAVQLGAAAGARVVGVAGGPDKAAVARRLGAEVVVDRTAHSDPASFVAALREACGPGGADVVYDPVGGAAFAAGDIPRAAANHALVKNYGVLGLHGGLYRSRRPEVVRAAAEEPAGLVARGAVDTTGRVVVEVG</sequence>
<evidence type="ECO:0000313" key="3">
    <source>
        <dbReference type="Proteomes" id="UP000652013"/>
    </source>
</evidence>
<gene>
    <name evidence="2" type="ORF">Sya03_23650</name>
</gene>
<organism evidence="2 3">
    <name type="scientific">Spirilliplanes yamanashiensis</name>
    <dbReference type="NCBI Taxonomy" id="42233"/>
    <lineage>
        <taxon>Bacteria</taxon>
        <taxon>Bacillati</taxon>
        <taxon>Actinomycetota</taxon>
        <taxon>Actinomycetes</taxon>
        <taxon>Micromonosporales</taxon>
        <taxon>Micromonosporaceae</taxon>
        <taxon>Spirilliplanes</taxon>
    </lineage>
</organism>
<dbReference type="PANTHER" id="PTHR43677">
    <property type="entry name" value="SHORT-CHAIN DEHYDROGENASE/REDUCTASE"/>
    <property type="match status" value="1"/>
</dbReference>
<comment type="caution">
    <text evidence="2">The sequence shown here is derived from an EMBL/GenBank/DDBJ whole genome shotgun (WGS) entry which is preliminary data.</text>
</comment>
<feature type="domain" description="Alcohol dehydrogenase-like C-terminal" evidence="1">
    <location>
        <begin position="28"/>
        <end position="103"/>
    </location>
</feature>
<dbReference type="PANTHER" id="PTHR43677:SF4">
    <property type="entry name" value="QUINONE OXIDOREDUCTASE-LIKE PROTEIN 2"/>
    <property type="match status" value="1"/>
</dbReference>
<keyword evidence="3" id="KW-1185">Reference proteome</keyword>
<dbReference type="InterPro" id="IPR013149">
    <property type="entry name" value="ADH-like_C"/>
</dbReference>
<name>A0A8J4DJ97_9ACTN</name>
<dbReference type="EMBL" id="BOOY01000016">
    <property type="protein sequence ID" value="GIJ03013.1"/>
    <property type="molecule type" value="Genomic_DNA"/>
</dbReference>
<accession>A0A8J4DJ97</accession>
<evidence type="ECO:0000259" key="1">
    <source>
        <dbReference type="Pfam" id="PF00107"/>
    </source>
</evidence>
<dbReference type="AlphaFoldDB" id="A0A8J4DJ97"/>
<dbReference type="Pfam" id="PF00107">
    <property type="entry name" value="ADH_zinc_N"/>
    <property type="match status" value="1"/>
</dbReference>
<dbReference type="Proteomes" id="UP000652013">
    <property type="component" value="Unassembled WGS sequence"/>
</dbReference>
<proteinExistence type="predicted"/>
<reference evidence="2" key="1">
    <citation type="submission" date="2021-01" db="EMBL/GenBank/DDBJ databases">
        <title>Whole genome shotgun sequence of Spirilliplanes yamanashiensis NBRC 15828.</title>
        <authorList>
            <person name="Komaki H."/>
            <person name="Tamura T."/>
        </authorList>
    </citation>
    <scope>NUCLEOTIDE SEQUENCE</scope>
    <source>
        <strain evidence="2">NBRC 15828</strain>
    </source>
</reference>
<dbReference type="SUPFAM" id="SSF51735">
    <property type="entry name" value="NAD(P)-binding Rossmann-fold domains"/>
    <property type="match status" value="1"/>
</dbReference>
<dbReference type="RefSeq" id="WP_239107382.1">
    <property type="nucleotide sequence ID" value="NZ_BAAAGJ010000005.1"/>
</dbReference>
<dbReference type="Gene3D" id="3.40.50.720">
    <property type="entry name" value="NAD(P)-binding Rossmann-like Domain"/>
    <property type="match status" value="1"/>
</dbReference>
<dbReference type="InterPro" id="IPR036291">
    <property type="entry name" value="NAD(P)-bd_dom_sf"/>
</dbReference>
<protein>
    <recommendedName>
        <fullName evidence="1">Alcohol dehydrogenase-like C-terminal domain-containing protein</fullName>
    </recommendedName>
</protein>
<dbReference type="GO" id="GO:0016491">
    <property type="term" value="F:oxidoreductase activity"/>
    <property type="evidence" value="ECO:0007669"/>
    <property type="project" value="TreeGrafter"/>
</dbReference>
<dbReference type="InterPro" id="IPR051397">
    <property type="entry name" value="Zn-ADH-like_protein"/>
</dbReference>
<evidence type="ECO:0000313" key="2">
    <source>
        <dbReference type="EMBL" id="GIJ03013.1"/>
    </source>
</evidence>